<evidence type="ECO:0000313" key="5">
    <source>
        <dbReference type="Proteomes" id="UP000594262"/>
    </source>
</evidence>
<dbReference type="Pfam" id="PF00849">
    <property type="entry name" value="PseudoU_synth_2"/>
    <property type="match status" value="1"/>
</dbReference>
<feature type="region of interest" description="Disordered" evidence="2">
    <location>
        <begin position="328"/>
        <end position="541"/>
    </location>
</feature>
<name>A0A7M5V1W5_9CNID</name>
<keyword evidence="5" id="KW-1185">Reference proteome</keyword>
<dbReference type="InterPro" id="IPR050188">
    <property type="entry name" value="RluA_PseudoU_synthase"/>
</dbReference>
<dbReference type="InterPro" id="IPR006145">
    <property type="entry name" value="PsdUridine_synth_RsuA/RluA"/>
</dbReference>
<dbReference type="EnsemblMetazoa" id="CLYHEMT008354.1">
    <property type="protein sequence ID" value="CLYHEMP008354.1"/>
    <property type="gene ID" value="CLYHEMG008354"/>
</dbReference>
<feature type="compositionally biased region" description="Basic and acidic residues" evidence="2">
    <location>
        <begin position="496"/>
        <end position="505"/>
    </location>
</feature>
<dbReference type="GO" id="GO:0009982">
    <property type="term" value="F:pseudouridine synthase activity"/>
    <property type="evidence" value="ECO:0007669"/>
    <property type="project" value="InterPro"/>
</dbReference>
<feature type="active site" evidence="1">
    <location>
        <position position="180"/>
    </location>
</feature>
<dbReference type="NCBIfam" id="TIGR00005">
    <property type="entry name" value="rluA_subfam"/>
    <property type="match status" value="1"/>
</dbReference>
<dbReference type="Proteomes" id="UP000594262">
    <property type="component" value="Unplaced"/>
</dbReference>
<dbReference type="InterPro" id="IPR020103">
    <property type="entry name" value="PsdUridine_synth_cat_dom_sf"/>
</dbReference>
<dbReference type="GO" id="GO:0000455">
    <property type="term" value="P:enzyme-directed rRNA pseudouridine synthesis"/>
    <property type="evidence" value="ECO:0007669"/>
    <property type="project" value="TreeGrafter"/>
</dbReference>
<dbReference type="PANTHER" id="PTHR21600:SF40">
    <property type="entry name" value="PSEUDOURIDYLATE SYNTHASE RPUSD2"/>
    <property type="match status" value="1"/>
</dbReference>
<feature type="compositionally biased region" description="Basic and acidic residues" evidence="2">
    <location>
        <begin position="445"/>
        <end position="485"/>
    </location>
</feature>
<dbReference type="PANTHER" id="PTHR21600">
    <property type="entry name" value="MITOCHONDRIAL RNA PSEUDOURIDINE SYNTHASE"/>
    <property type="match status" value="1"/>
</dbReference>
<accession>A0A7M5V1W5</accession>
<dbReference type="Gene3D" id="3.30.2350.10">
    <property type="entry name" value="Pseudouridine synthase"/>
    <property type="match status" value="1"/>
</dbReference>
<dbReference type="GeneID" id="136799308"/>
<dbReference type="AlphaFoldDB" id="A0A7M5V1W5"/>
<evidence type="ECO:0000256" key="2">
    <source>
        <dbReference type="SAM" id="MobiDB-lite"/>
    </source>
</evidence>
<dbReference type="OrthoDB" id="424794at2759"/>
<feature type="domain" description="Pseudouridine synthase RsuA/RluA-like" evidence="3">
    <location>
        <begin position="137"/>
        <end position="283"/>
    </location>
</feature>
<evidence type="ECO:0000313" key="4">
    <source>
        <dbReference type="EnsemblMetazoa" id="CLYHEMP008354.1"/>
    </source>
</evidence>
<feature type="compositionally biased region" description="Polar residues" evidence="2">
    <location>
        <begin position="486"/>
        <end position="495"/>
    </location>
</feature>
<proteinExistence type="predicted"/>
<evidence type="ECO:0000256" key="1">
    <source>
        <dbReference type="PIRSR" id="PIRSR606225-1"/>
    </source>
</evidence>
<reference evidence="4" key="1">
    <citation type="submission" date="2021-01" db="UniProtKB">
        <authorList>
            <consortium name="EnsemblMetazoa"/>
        </authorList>
    </citation>
    <scope>IDENTIFICATION</scope>
</reference>
<dbReference type="CDD" id="cd02557">
    <property type="entry name" value="PseudoU_synth_ScRIB2"/>
    <property type="match status" value="1"/>
</dbReference>
<feature type="compositionally biased region" description="Low complexity" evidence="2">
    <location>
        <begin position="427"/>
        <end position="441"/>
    </location>
</feature>
<feature type="compositionally biased region" description="Basic and acidic residues" evidence="2">
    <location>
        <begin position="514"/>
        <end position="524"/>
    </location>
</feature>
<evidence type="ECO:0000259" key="3">
    <source>
        <dbReference type="Pfam" id="PF00849"/>
    </source>
</evidence>
<dbReference type="SUPFAM" id="SSF55120">
    <property type="entry name" value="Pseudouridine synthase"/>
    <property type="match status" value="1"/>
</dbReference>
<feature type="compositionally biased region" description="Polar residues" evidence="2">
    <location>
        <begin position="408"/>
        <end position="426"/>
    </location>
</feature>
<dbReference type="InterPro" id="IPR006225">
    <property type="entry name" value="PsdUridine_synth_RluC/D"/>
</dbReference>
<sequence>MAAVDTNEVKKENCQHVKIDRRPKRKKPGFHEEMFDETKYYFKKGLRFVYPYPFTFTAHIKKRWLNLKLIELFEREFHMETIQYYENAIKIGKIKVNDQIVPRDRKLTNKDILKTIVHRHEPPVVYEPFEFLQNDQDMIVINKPASIPVHPCGRYRHNTVVFILGKDHGLERLHTIHRIDRLTSGILMFAKTPEKAKAMETAVHGRNVEKKYYARVEGDFPSESIVVEEPLLTMSHKIGVCQVHVDGKPCSTTFHKISFNGKSSLVRCLPRTGRMHQIRVHLQWLGHPILNDPIYNHATAWGEGGGKKGTEIDVKKVVAELIRTRKDKSYDDATGGQDENRATATSENDNNNHHHRQSKKLKTEDGGSVEVKTDITSNSSNSIDADANQKSKIQNGGSLEGVRETDNIKMNGTSDELSHLNIQKPYSTECETNSTTESKSSAMESEVKDLSTLKCEENPNKESAAEKREGSSGKESEGKITKQDSENITTTTESNGKIKENTAREESEETTAMEGREETTAREGEVEEEEESYTSLDIGEQYHDPTCTECKRAWKLPKQSELVMYLHAHSYKGPGFEYRTTLPEWAKDDWLRD</sequence>
<dbReference type="GO" id="GO:0003723">
    <property type="term" value="F:RNA binding"/>
    <property type="evidence" value="ECO:0007669"/>
    <property type="project" value="InterPro"/>
</dbReference>
<dbReference type="PROSITE" id="PS01129">
    <property type="entry name" value="PSI_RLU"/>
    <property type="match status" value="1"/>
</dbReference>
<feature type="compositionally biased region" description="Low complexity" evidence="2">
    <location>
        <begin position="374"/>
        <end position="388"/>
    </location>
</feature>
<protein>
    <recommendedName>
        <fullName evidence="3">Pseudouridine synthase RsuA/RluA-like domain-containing protein</fullName>
    </recommendedName>
</protein>
<dbReference type="RefSeq" id="XP_066912115.1">
    <property type="nucleotide sequence ID" value="XM_067056014.1"/>
</dbReference>
<dbReference type="InterPro" id="IPR006224">
    <property type="entry name" value="PsdUridine_synth_RluA-like_CS"/>
</dbReference>
<organism evidence="4 5">
    <name type="scientific">Clytia hemisphaerica</name>
    <dbReference type="NCBI Taxonomy" id="252671"/>
    <lineage>
        <taxon>Eukaryota</taxon>
        <taxon>Metazoa</taxon>
        <taxon>Cnidaria</taxon>
        <taxon>Hydrozoa</taxon>
        <taxon>Hydroidolina</taxon>
        <taxon>Leptothecata</taxon>
        <taxon>Obeliida</taxon>
        <taxon>Clytiidae</taxon>
        <taxon>Clytia</taxon>
    </lineage>
</organism>